<evidence type="ECO:0000256" key="2">
    <source>
        <dbReference type="PIRSR" id="PIRSR018249-2"/>
    </source>
</evidence>
<dbReference type="Gene3D" id="3.40.50.150">
    <property type="entry name" value="Vaccinia Virus protein VP39"/>
    <property type="match status" value="1"/>
</dbReference>
<feature type="binding site" evidence="1">
    <location>
        <position position="6"/>
    </location>
    <ligand>
        <name>Zn(2+)</name>
        <dbReference type="ChEBI" id="CHEBI:29105"/>
    </ligand>
</feature>
<dbReference type="CDD" id="cd02440">
    <property type="entry name" value="AdoMet_MTases"/>
    <property type="match status" value="1"/>
</dbReference>
<dbReference type="Pfam" id="PF21302">
    <property type="entry name" value="Zn_ribbon_RlmA"/>
    <property type="match status" value="1"/>
</dbReference>
<keyword evidence="5" id="KW-0489">Methyltransferase</keyword>
<evidence type="ECO:0000313" key="5">
    <source>
        <dbReference type="EMBL" id="MBC8611179.1"/>
    </source>
</evidence>
<name>A0A8J6P1Q9_9FIRM</name>
<dbReference type="InterPro" id="IPR029063">
    <property type="entry name" value="SAM-dependent_MTases_sf"/>
</dbReference>
<gene>
    <name evidence="5" type="ORF">H8702_08635</name>
</gene>
<dbReference type="GO" id="GO:0046872">
    <property type="term" value="F:metal ion binding"/>
    <property type="evidence" value="ECO:0007669"/>
    <property type="project" value="UniProtKB-KW"/>
</dbReference>
<dbReference type="PIRSF" id="PIRSF018249">
    <property type="entry name" value="MyrA_prd"/>
    <property type="match status" value="1"/>
</dbReference>
<organism evidence="5 6">
    <name type="scientific">Massiliimalia timonensis</name>
    <dbReference type="NCBI Taxonomy" id="1987501"/>
    <lineage>
        <taxon>Bacteria</taxon>
        <taxon>Bacillati</taxon>
        <taxon>Bacillota</taxon>
        <taxon>Clostridia</taxon>
        <taxon>Eubacteriales</taxon>
        <taxon>Oscillospiraceae</taxon>
        <taxon>Massiliimalia</taxon>
    </lineage>
</organism>
<dbReference type="InterPro" id="IPR048647">
    <property type="entry name" value="RlmA_N"/>
</dbReference>
<evidence type="ECO:0000313" key="6">
    <source>
        <dbReference type="Proteomes" id="UP000632659"/>
    </source>
</evidence>
<dbReference type="EMBL" id="JACRTL010000004">
    <property type="protein sequence ID" value="MBC8611179.1"/>
    <property type="molecule type" value="Genomic_DNA"/>
</dbReference>
<evidence type="ECO:0000256" key="1">
    <source>
        <dbReference type="PIRSR" id="PIRSR018249-1"/>
    </source>
</evidence>
<dbReference type="RefSeq" id="WP_093988867.1">
    <property type="nucleotide sequence ID" value="NZ_FYDD01000003.1"/>
</dbReference>
<keyword evidence="1" id="KW-0862">Zinc</keyword>
<keyword evidence="1" id="KW-0479">Metal-binding</keyword>
<feature type="binding site" evidence="1">
    <location>
        <position position="26"/>
    </location>
    <ligand>
        <name>Zn(2+)</name>
        <dbReference type="ChEBI" id="CHEBI:29105"/>
    </ligand>
</feature>
<feature type="binding site" evidence="1">
    <location>
        <position position="9"/>
    </location>
    <ligand>
        <name>Zn(2+)</name>
        <dbReference type="ChEBI" id="CHEBI:29105"/>
    </ligand>
</feature>
<keyword evidence="2" id="KW-0949">S-adenosyl-L-methionine</keyword>
<keyword evidence="6" id="KW-1185">Reference proteome</keyword>
<dbReference type="InterPro" id="IPR052939">
    <property type="entry name" value="23S_rRNA_MeTrnsfrase_RlmA"/>
</dbReference>
<feature type="domain" description="23S rRNA (guanine(745)-N(1))-methyltransferase N-terminal" evidence="4">
    <location>
        <begin position="5"/>
        <end position="47"/>
    </location>
</feature>
<feature type="binding site" evidence="2">
    <location>
        <position position="190"/>
    </location>
    <ligand>
        <name>S-adenosyl-L-methionine</name>
        <dbReference type="ChEBI" id="CHEBI:59789"/>
    </ligand>
</feature>
<dbReference type="PANTHER" id="PTHR43460:SF1">
    <property type="entry name" value="METHYLTRANSFERASE TYPE 11 DOMAIN-CONTAINING PROTEIN"/>
    <property type="match status" value="1"/>
</dbReference>
<protein>
    <submittedName>
        <fullName evidence="5">Methyltransferase domain-containing protein</fullName>
    </submittedName>
</protein>
<accession>A0A8J6P1Q9</accession>
<feature type="binding site" evidence="2">
    <location>
        <begin position="100"/>
        <end position="101"/>
    </location>
    <ligand>
        <name>S-adenosyl-L-methionine</name>
        <dbReference type="ChEBI" id="CHEBI:59789"/>
    </ligand>
</feature>
<dbReference type="Proteomes" id="UP000632659">
    <property type="component" value="Unassembled WGS sequence"/>
</dbReference>
<dbReference type="AlphaFoldDB" id="A0A8J6P1Q9"/>
<dbReference type="PANTHER" id="PTHR43460">
    <property type="entry name" value="METHYLTRANSFERASE"/>
    <property type="match status" value="1"/>
</dbReference>
<dbReference type="InterPro" id="IPR025714">
    <property type="entry name" value="Methyltranfer_dom"/>
</dbReference>
<evidence type="ECO:0000259" key="4">
    <source>
        <dbReference type="Pfam" id="PF21302"/>
    </source>
</evidence>
<dbReference type="Pfam" id="PF13847">
    <property type="entry name" value="Methyltransf_31"/>
    <property type="match status" value="1"/>
</dbReference>
<keyword evidence="5" id="KW-0808">Transferase</keyword>
<dbReference type="GO" id="GO:0032259">
    <property type="term" value="P:methylation"/>
    <property type="evidence" value="ECO:0007669"/>
    <property type="project" value="UniProtKB-KW"/>
</dbReference>
<dbReference type="GO" id="GO:0008168">
    <property type="term" value="F:methyltransferase activity"/>
    <property type="evidence" value="ECO:0007669"/>
    <property type="project" value="UniProtKB-KW"/>
</dbReference>
<dbReference type="InterPro" id="IPR016718">
    <property type="entry name" value="rRNA_m1G-MeTrfase_A_prd"/>
</dbReference>
<feature type="binding site" evidence="1">
    <location>
        <position position="22"/>
    </location>
    <ligand>
        <name>Zn(2+)</name>
        <dbReference type="ChEBI" id="CHEBI:29105"/>
    </ligand>
</feature>
<evidence type="ECO:0000259" key="3">
    <source>
        <dbReference type="Pfam" id="PF13847"/>
    </source>
</evidence>
<sequence length="279" mass="31769">MMKLSCPVCNMPLFPEEGRLVCEKNHSFDRAKSGYVNLLLSNGKHSKLPGDNKLMVNARRDFLQKGYYAPLAKALCEEAMSLYREAETPEWAVLDVGCGEGYYTNAVFESLSDLGNIQVAGIDISKFALNAAAKKNKQVEYAVASAFHLPVADRSVDLLLNLFAPYCGEEFWRVLKRGGLMLMVIPSKRHLWELKQAVYDSPYENEVKGYDLPGFELLKVRKIKDTITLECQQDIQNLFMMTPYFYKTSEENTQRLAALEKLTTKIEFELLIYRKGDCQ</sequence>
<feature type="binding site" evidence="2">
    <location>
        <position position="68"/>
    </location>
    <ligand>
        <name>S-adenosyl-L-methionine</name>
        <dbReference type="ChEBI" id="CHEBI:59789"/>
    </ligand>
</feature>
<dbReference type="SUPFAM" id="SSF53335">
    <property type="entry name" value="S-adenosyl-L-methionine-dependent methyltransferases"/>
    <property type="match status" value="1"/>
</dbReference>
<reference evidence="5" key="1">
    <citation type="submission" date="2020-08" db="EMBL/GenBank/DDBJ databases">
        <title>Genome public.</title>
        <authorList>
            <person name="Liu C."/>
            <person name="Sun Q."/>
        </authorList>
    </citation>
    <scope>NUCLEOTIDE SEQUENCE</scope>
    <source>
        <strain evidence="5">NSJ-15</strain>
    </source>
</reference>
<dbReference type="OrthoDB" id="5522265at2"/>
<proteinExistence type="predicted"/>
<comment type="caution">
    <text evidence="5">The sequence shown here is derived from an EMBL/GenBank/DDBJ whole genome shotgun (WGS) entry which is preliminary data.</text>
</comment>
<feature type="domain" description="Methyltransferase" evidence="3">
    <location>
        <begin position="91"/>
        <end position="204"/>
    </location>
</feature>